<accession>A0A2P2QE03</accession>
<proteinExistence type="predicted"/>
<sequence>MLEDCDNFCNCKAEG</sequence>
<reference evidence="1" key="1">
    <citation type="submission" date="2018-02" db="EMBL/GenBank/DDBJ databases">
        <title>Rhizophora mucronata_Transcriptome.</title>
        <authorList>
            <person name="Meera S.P."/>
            <person name="Sreeshan A."/>
            <person name="Augustine A."/>
        </authorList>
    </citation>
    <scope>NUCLEOTIDE SEQUENCE</scope>
    <source>
        <tissue evidence="1">Leaf</tissue>
    </source>
</reference>
<evidence type="ECO:0000313" key="1">
    <source>
        <dbReference type="EMBL" id="MBX65212.1"/>
    </source>
</evidence>
<dbReference type="EMBL" id="GGEC01084728">
    <property type="protein sequence ID" value="MBX65212.1"/>
    <property type="molecule type" value="Transcribed_RNA"/>
</dbReference>
<protein>
    <submittedName>
        <fullName evidence="1">Uncharacterized protein</fullName>
    </submittedName>
</protein>
<name>A0A2P2QE03_RHIMU</name>
<organism evidence="1">
    <name type="scientific">Rhizophora mucronata</name>
    <name type="common">Asiatic mangrove</name>
    <dbReference type="NCBI Taxonomy" id="61149"/>
    <lineage>
        <taxon>Eukaryota</taxon>
        <taxon>Viridiplantae</taxon>
        <taxon>Streptophyta</taxon>
        <taxon>Embryophyta</taxon>
        <taxon>Tracheophyta</taxon>
        <taxon>Spermatophyta</taxon>
        <taxon>Magnoliopsida</taxon>
        <taxon>eudicotyledons</taxon>
        <taxon>Gunneridae</taxon>
        <taxon>Pentapetalae</taxon>
        <taxon>rosids</taxon>
        <taxon>fabids</taxon>
        <taxon>Malpighiales</taxon>
        <taxon>Rhizophoraceae</taxon>
        <taxon>Rhizophora</taxon>
    </lineage>
</organism>